<evidence type="ECO:0000313" key="13">
    <source>
        <dbReference type="Proteomes" id="UP000320085"/>
    </source>
</evidence>
<dbReference type="InterPro" id="IPR004527">
    <property type="entry name" value="Glu-tRNA-ligase_bac/mito"/>
</dbReference>
<evidence type="ECO:0000259" key="10">
    <source>
        <dbReference type="Pfam" id="PF00749"/>
    </source>
</evidence>
<dbReference type="InterPro" id="IPR001412">
    <property type="entry name" value="aa-tRNA-synth_I_CS"/>
</dbReference>
<dbReference type="GO" id="GO:0005524">
    <property type="term" value="F:ATP binding"/>
    <property type="evidence" value="ECO:0007669"/>
    <property type="project" value="UniProtKB-UniRule"/>
</dbReference>
<evidence type="ECO:0000256" key="2">
    <source>
        <dbReference type="ARBA" id="ARBA00022490"/>
    </source>
</evidence>
<dbReference type="Proteomes" id="UP000320085">
    <property type="component" value="Unassembled WGS sequence"/>
</dbReference>
<comment type="caution">
    <text evidence="8">Lacks conserved residue(s) required for the propagation of feature annotation.</text>
</comment>
<comment type="similarity">
    <text evidence="1 8">Belongs to the class-I aminoacyl-tRNA synthetase family. Glutamate--tRNA ligase type 1 subfamily.</text>
</comment>
<feature type="binding site" evidence="8">
    <location>
        <position position="298"/>
    </location>
    <ligand>
        <name>ATP</name>
        <dbReference type="ChEBI" id="CHEBI:30616"/>
    </ligand>
</feature>
<dbReference type="PRINTS" id="PR00987">
    <property type="entry name" value="TRNASYNTHGLU"/>
</dbReference>
<dbReference type="AlphaFoldDB" id="A0A543PSP2"/>
<dbReference type="GO" id="GO:0008270">
    <property type="term" value="F:zinc ion binding"/>
    <property type="evidence" value="ECO:0007669"/>
    <property type="project" value="InterPro"/>
</dbReference>
<dbReference type="InterPro" id="IPR045462">
    <property type="entry name" value="aa-tRNA-synth_I_cd-bd"/>
</dbReference>
<feature type="domain" description="Glutamyl/glutaminyl-tRNA synthetase class Ib catalytic" evidence="10">
    <location>
        <begin position="50"/>
        <end position="370"/>
    </location>
</feature>
<comment type="caution">
    <text evidence="12">The sequence shown here is derived from an EMBL/GenBank/DDBJ whole genome shotgun (WGS) entry which is preliminary data.</text>
</comment>
<dbReference type="GO" id="GO:0000049">
    <property type="term" value="F:tRNA binding"/>
    <property type="evidence" value="ECO:0007669"/>
    <property type="project" value="InterPro"/>
</dbReference>
<protein>
    <recommendedName>
        <fullName evidence="8">Glutamate--tRNA ligase</fullName>
        <ecNumber evidence="8">6.1.1.17</ecNumber>
    </recommendedName>
    <alternativeName>
        <fullName evidence="8">Glutamyl-tRNA synthetase</fullName>
        <shortName evidence="8">GluRS</shortName>
    </alternativeName>
</protein>
<keyword evidence="3 8" id="KW-0436">Ligase</keyword>
<name>A0A543PSP2_9MICO</name>
<feature type="short sequence motif" description="'KMSKS' region" evidence="8">
    <location>
        <begin position="295"/>
        <end position="299"/>
    </location>
</feature>
<evidence type="ECO:0000256" key="9">
    <source>
        <dbReference type="SAM" id="MobiDB-lite"/>
    </source>
</evidence>
<dbReference type="InterPro" id="IPR000924">
    <property type="entry name" value="Glu/Gln-tRNA-synth"/>
</dbReference>
<dbReference type="GO" id="GO:0006424">
    <property type="term" value="P:glutamyl-tRNA aminoacylation"/>
    <property type="evidence" value="ECO:0007669"/>
    <property type="project" value="UniProtKB-UniRule"/>
</dbReference>
<dbReference type="InterPro" id="IPR020058">
    <property type="entry name" value="Glu/Gln-tRNA-synth_Ib_cat-dom"/>
</dbReference>
<dbReference type="Pfam" id="PF00749">
    <property type="entry name" value="tRNA-synt_1c"/>
    <property type="match status" value="1"/>
</dbReference>
<evidence type="ECO:0000313" key="12">
    <source>
        <dbReference type="EMBL" id="TQN47108.1"/>
    </source>
</evidence>
<evidence type="ECO:0000256" key="8">
    <source>
        <dbReference type="HAMAP-Rule" id="MF_00022"/>
    </source>
</evidence>
<dbReference type="NCBIfam" id="TIGR00464">
    <property type="entry name" value="gltX_bact"/>
    <property type="match status" value="1"/>
</dbReference>
<dbReference type="RefSeq" id="WP_281287858.1">
    <property type="nucleotide sequence ID" value="NZ_BAAAQC010000005.1"/>
</dbReference>
<keyword evidence="5 8" id="KW-0067">ATP-binding</keyword>
<dbReference type="HAMAP" id="MF_00022">
    <property type="entry name" value="Glu_tRNA_synth_type1"/>
    <property type="match status" value="1"/>
</dbReference>
<dbReference type="InterPro" id="IPR049940">
    <property type="entry name" value="GluQ/Sye"/>
</dbReference>
<keyword evidence="2 8" id="KW-0963">Cytoplasm</keyword>
<dbReference type="Gene3D" id="3.40.50.620">
    <property type="entry name" value="HUPs"/>
    <property type="match status" value="1"/>
</dbReference>
<dbReference type="Gene3D" id="1.10.8.70">
    <property type="entry name" value="Glutamate-tRNA synthetase, class I, anticodon-binding domain 1"/>
    <property type="match status" value="1"/>
</dbReference>
<comment type="subunit">
    <text evidence="8">Monomer.</text>
</comment>
<keyword evidence="4 8" id="KW-0547">Nucleotide-binding</keyword>
<organism evidence="12 13">
    <name type="scientific">Humibacillus xanthopallidus</name>
    <dbReference type="NCBI Taxonomy" id="412689"/>
    <lineage>
        <taxon>Bacteria</taxon>
        <taxon>Bacillati</taxon>
        <taxon>Actinomycetota</taxon>
        <taxon>Actinomycetes</taxon>
        <taxon>Micrococcales</taxon>
        <taxon>Intrasporangiaceae</taxon>
        <taxon>Humibacillus</taxon>
    </lineage>
</organism>
<dbReference type="InterPro" id="IPR020751">
    <property type="entry name" value="aa-tRNA-synth_I_codon-bd_sub2"/>
</dbReference>
<evidence type="ECO:0000256" key="6">
    <source>
        <dbReference type="ARBA" id="ARBA00022917"/>
    </source>
</evidence>
<dbReference type="InterPro" id="IPR020752">
    <property type="entry name" value="Glu-tRNA-synth_I_codon-bd_sub1"/>
</dbReference>
<keyword evidence="6 8" id="KW-0648">Protein biosynthesis</keyword>
<dbReference type="EMBL" id="VFQF01000001">
    <property type="protein sequence ID" value="TQN47108.1"/>
    <property type="molecule type" value="Genomic_DNA"/>
</dbReference>
<evidence type="ECO:0000259" key="11">
    <source>
        <dbReference type="Pfam" id="PF19269"/>
    </source>
</evidence>
<evidence type="ECO:0000256" key="7">
    <source>
        <dbReference type="ARBA" id="ARBA00023146"/>
    </source>
</evidence>
<feature type="compositionally biased region" description="Polar residues" evidence="9">
    <location>
        <begin position="1"/>
        <end position="19"/>
    </location>
</feature>
<dbReference type="Gene3D" id="1.10.10.350">
    <property type="match status" value="1"/>
</dbReference>
<evidence type="ECO:0000256" key="1">
    <source>
        <dbReference type="ARBA" id="ARBA00007894"/>
    </source>
</evidence>
<keyword evidence="7 8" id="KW-0030">Aminoacyl-tRNA synthetase</keyword>
<dbReference type="PANTHER" id="PTHR43311:SF2">
    <property type="entry name" value="GLUTAMATE--TRNA LIGASE, MITOCHONDRIAL-RELATED"/>
    <property type="match status" value="1"/>
</dbReference>
<dbReference type="EC" id="6.1.1.17" evidence="8"/>
<dbReference type="GO" id="GO:0004818">
    <property type="term" value="F:glutamate-tRNA ligase activity"/>
    <property type="evidence" value="ECO:0007669"/>
    <property type="project" value="UniProtKB-UniRule"/>
</dbReference>
<comment type="function">
    <text evidence="8">Catalyzes the attachment of glutamate to tRNA(Glu) in a two-step reaction: glutamate is first activated by ATP to form Glu-AMP and then transferred to the acceptor end of tRNA(Glu).</text>
</comment>
<gene>
    <name evidence="8" type="primary">gltX</name>
    <name evidence="12" type="ORF">FHX52_0199</name>
</gene>
<evidence type="ECO:0000256" key="4">
    <source>
        <dbReference type="ARBA" id="ARBA00022741"/>
    </source>
</evidence>
<proteinExistence type="inferred from homology"/>
<feature type="short sequence motif" description="'HIGH' region" evidence="8">
    <location>
        <begin position="56"/>
        <end position="66"/>
    </location>
</feature>
<evidence type="ECO:0000256" key="3">
    <source>
        <dbReference type="ARBA" id="ARBA00022598"/>
    </source>
</evidence>
<evidence type="ECO:0000256" key="5">
    <source>
        <dbReference type="ARBA" id="ARBA00022840"/>
    </source>
</evidence>
<dbReference type="SUPFAM" id="SSF52374">
    <property type="entry name" value="Nucleotidylyl transferase"/>
    <property type="match status" value="1"/>
</dbReference>
<dbReference type="Pfam" id="PF19269">
    <property type="entry name" value="Anticodon_2"/>
    <property type="match status" value="1"/>
</dbReference>
<dbReference type="InterPro" id="IPR033910">
    <property type="entry name" value="GluRS_core"/>
</dbReference>
<dbReference type="PANTHER" id="PTHR43311">
    <property type="entry name" value="GLUTAMATE--TRNA LIGASE"/>
    <property type="match status" value="1"/>
</dbReference>
<comment type="catalytic activity">
    <reaction evidence="8">
        <text>tRNA(Glu) + L-glutamate + ATP = L-glutamyl-tRNA(Glu) + AMP + diphosphate</text>
        <dbReference type="Rhea" id="RHEA:23540"/>
        <dbReference type="Rhea" id="RHEA-COMP:9663"/>
        <dbReference type="Rhea" id="RHEA-COMP:9680"/>
        <dbReference type="ChEBI" id="CHEBI:29985"/>
        <dbReference type="ChEBI" id="CHEBI:30616"/>
        <dbReference type="ChEBI" id="CHEBI:33019"/>
        <dbReference type="ChEBI" id="CHEBI:78442"/>
        <dbReference type="ChEBI" id="CHEBI:78520"/>
        <dbReference type="ChEBI" id="CHEBI:456215"/>
        <dbReference type="EC" id="6.1.1.17"/>
    </reaction>
</comment>
<dbReference type="InterPro" id="IPR014729">
    <property type="entry name" value="Rossmann-like_a/b/a_fold"/>
</dbReference>
<dbReference type="PROSITE" id="PS00178">
    <property type="entry name" value="AA_TRNA_LIGASE_I"/>
    <property type="match status" value="1"/>
</dbReference>
<dbReference type="GO" id="GO:0005829">
    <property type="term" value="C:cytosol"/>
    <property type="evidence" value="ECO:0007669"/>
    <property type="project" value="TreeGrafter"/>
</dbReference>
<dbReference type="InterPro" id="IPR008925">
    <property type="entry name" value="aa_tRNA-synth_I_cd-bd_sf"/>
</dbReference>
<dbReference type="CDD" id="cd00808">
    <property type="entry name" value="GluRS_core"/>
    <property type="match status" value="1"/>
</dbReference>
<feature type="domain" description="Aminoacyl-tRNA synthetase class I anticodon-binding" evidence="11">
    <location>
        <begin position="383"/>
        <end position="542"/>
    </location>
</feature>
<dbReference type="SUPFAM" id="SSF48163">
    <property type="entry name" value="An anticodon-binding domain of class I aminoacyl-tRNA synthetases"/>
    <property type="match status" value="1"/>
</dbReference>
<sequence>MSENTPSTGMPSSPVTSATAGALDPSAVEQVDVRQPQGRRVSTSDGSGPVRVRVAPSPTGDPHVGTAYMSLFNLAFVRQQGGQFILRVEDTDRARFRADSEAQLYDMLGWLGLHWDEGPDIGGPFAPYRQSERLDTYRPYVDQLLESGHAYYCWCSRDRLDQMREVQQKTKQPTGYDRLCVGKTREERAALPGFTETPVVRMLVPDDVPLVFDDVIRGKVSAPRPDDQVILKADGFPTYHLAVVVDDHLMGVTHVVRGEEWISSTPKHVLLYRWLGLEAPKFAHMPLLRNTDKSKISKRKNPAARLTWFRERGYLPEALVNFLALLAYPPQQDAEGADVEVFSFDDFSRTFDWAKVNPIGPIFDLKKLDWLNGVYIRSLDVGEFASRLLPYLIEDGVLGETQSLGELARLKAVAELIQTRMVLLTEAPALVRPFFISDDQLVIDDDARGQLKEDSGDVLDAALRVLGDIDDHGSGVLGTGSAWNAAAIEAALREAIVDGLGIKPRFAFGPLRTAVSGARISPPLFESMEILGKTSTLARLRSLRDSL</sequence>
<feature type="region of interest" description="Disordered" evidence="9">
    <location>
        <begin position="1"/>
        <end position="59"/>
    </location>
</feature>
<accession>A0A543PSP2</accession>
<reference evidence="12 13" key="1">
    <citation type="submission" date="2019-06" db="EMBL/GenBank/DDBJ databases">
        <title>Sequencing the genomes of 1000 actinobacteria strains.</title>
        <authorList>
            <person name="Klenk H.-P."/>
        </authorList>
    </citation>
    <scope>NUCLEOTIDE SEQUENCE [LARGE SCALE GENOMIC DNA]</scope>
    <source>
        <strain evidence="12 13">DSM 21776</strain>
    </source>
</reference>
<comment type="subcellular location">
    <subcellularLocation>
        <location evidence="8">Cytoplasm</location>
    </subcellularLocation>
</comment>